<sequence>MEALEDASAGSIKEELQDKSVDVSENSTKKIENNDESAKDDSTDVKLASMRCQDCGQQFTRWEAFKNHLRKHVLEEALAEEEEKKKTKRSLETNGSTDNEEAPAPEKKLKNNDDEENSYVDVEGDVEDVNFFESSWQVQPSEIIKVRPRVAMLSEEEKPVFTSSQRVYACSVCGKVYSYLESFRNHQKTHERELQKQPTENKCPDCGKVFARPSLLVTHLKVHRPPVPMESSTLKCDQCVKNFNSLQTYLIHMDLHKQKPFWCLACAKGFRDEVSLDKHLQGHNLRRHKCDICDKSFRVPAELRYHYNTHTGAKPYKCMLCKKNFSQLGNLITHRKKHVGVYVGGSKTPLGLRNTLFAGRRRVTEMKRLVFTGLGTAEEAEVIDMRQAPQPDKEDEEVDVVAEDKMVENELGLEGSESGSEDSGSEGKEDSDSGSSKSVSSDTTESDSSDSSDSSGSGLEEEGEQEEMVLEQQHVAEQKKKYQEWECFECGAGFYEESELHLHYMKHASGELPV</sequence>
<feature type="region of interest" description="Disordered" evidence="12">
    <location>
        <begin position="1"/>
        <end position="45"/>
    </location>
</feature>
<feature type="domain" description="C2H2-type" evidence="13">
    <location>
        <begin position="485"/>
        <end position="513"/>
    </location>
</feature>
<dbReference type="Gene3D" id="3.30.160.60">
    <property type="entry name" value="Classic Zinc Finger"/>
    <property type="match status" value="5"/>
</dbReference>
<evidence type="ECO:0000256" key="3">
    <source>
        <dbReference type="ARBA" id="ARBA00022723"/>
    </source>
</evidence>
<feature type="domain" description="C2H2-type" evidence="13">
    <location>
        <begin position="168"/>
        <end position="195"/>
    </location>
</feature>
<evidence type="ECO:0000256" key="12">
    <source>
        <dbReference type="SAM" id="MobiDB-lite"/>
    </source>
</evidence>
<dbReference type="GO" id="GO:0005634">
    <property type="term" value="C:nucleus"/>
    <property type="evidence" value="ECO:0007669"/>
    <property type="project" value="UniProtKB-SubCell"/>
</dbReference>
<feature type="domain" description="C2H2-type" evidence="13">
    <location>
        <begin position="261"/>
        <end position="288"/>
    </location>
</feature>
<dbReference type="InterPro" id="IPR013087">
    <property type="entry name" value="Znf_C2H2_type"/>
</dbReference>
<evidence type="ECO:0000256" key="4">
    <source>
        <dbReference type="ARBA" id="ARBA00022737"/>
    </source>
</evidence>
<feature type="domain" description="C2H2-type" evidence="13">
    <location>
        <begin position="50"/>
        <end position="77"/>
    </location>
</feature>
<comment type="caution">
    <text evidence="14">The sequence shown here is derived from an EMBL/GenBank/DDBJ whole genome shotgun (WGS) entry which is preliminary data.</text>
</comment>
<keyword evidence="5 11" id="KW-0863">Zinc-finger</keyword>
<feature type="domain" description="C2H2-type" evidence="13">
    <location>
        <begin position="316"/>
        <end position="340"/>
    </location>
</feature>
<keyword evidence="4" id="KW-0677">Repeat</keyword>
<dbReference type="PANTHER" id="PTHR24393">
    <property type="entry name" value="ZINC FINGER PROTEIN"/>
    <property type="match status" value="1"/>
</dbReference>
<dbReference type="Pfam" id="PF00096">
    <property type="entry name" value="zf-C2H2"/>
    <property type="match status" value="4"/>
</dbReference>
<feature type="region of interest" description="Disordered" evidence="12">
    <location>
        <begin position="79"/>
        <end position="117"/>
    </location>
</feature>
<keyword evidence="10" id="KW-0539">Nucleus</keyword>
<feature type="compositionally biased region" description="Basic and acidic residues" evidence="12">
    <location>
        <begin position="12"/>
        <end position="44"/>
    </location>
</feature>
<evidence type="ECO:0000313" key="14">
    <source>
        <dbReference type="EMBL" id="KAL0985027.1"/>
    </source>
</evidence>
<dbReference type="FunFam" id="3.30.160.60:FF:000340">
    <property type="entry name" value="zinc finger protein 473 isoform X1"/>
    <property type="match status" value="1"/>
</dbReference>
<evidence type="ECO:0000256" key="2">
    <source>
        <dbReference type="ARBA" id="ARBA00006991"/>
    </source>
</evidence>
<dbReference type="Proteomes" id="UP001557470">
    <property type="component" value="Unassembled WGS sequence"/>
</dbReference>
<dbReference type="PROSITE" id="PS00028">
    <property type="entry name" value="ZINC_FINGER_C2H2_1"/>
    <property type="match status" value="7"/>
</dbReference>
<evidence type="ECO:0000256" key="1">
    <source>
        <dbReference type="ARBA" id="ARBA00004123"/>
    </source>
</evidence>
<keyword evidence="6" id="KW-0862">Zinc</keyword>
<keyword evidence="3" id="KW-0479">Metal-binding</keyword>
<dbReference type="SUPFAM" id="SSF57667">
    <property type="entry name" value="beta-beta-alpha zinc fingers"/>
    <property type="match status" value="3"/>
</dbReference>
<dbReference type="EMBL" id="JAGEUA010000004">
    <property type="protein sequence ID" value="KAL0985027.1"/>
    <property type="molecule type" value="Genomic_DNA"/>
</dbReference>
<evidence type="ECO:0000256" key="8">
    <source>
        <dbReference type="ARBA" id="ARBA00023125"/>
    </source>
</evidence>
<proteinExistence type="inferred from homology"/>
<feature type="compositionally biased region" description="Low complexity" evidence="12">
    <location>
        <begin position="433"/>
        <end position="443"/>
    </location>
</feature>
<gene>
    <name evidence="14" type="ORF">UPYG_G00152020</name>
</gene>
<protein>
    <recommendedName>
        <fullName evidence="13">C2H2-type domain-containing protein</fullName>
    </recommendedName>
</protein>
<evidence type="ECO:0000256" key="9">
    <source>
        <dbReference type="ARBA" id="ARBA00023163"/>
    </source>
</evidence>
<keyword evidence="9" id="KW-0804">Transcription</keyword>
<evidence type="ECO:0000256" key="5">
    <source>
        <dbReference type="ARBA" id="ARBA00022771"/>
    </source>
</evidence>
<keyword evidence="7" id="KW-0805">Transcription regulation</keyword>
<feature type="compositionally biased region" description="Acidic residues" evidence="12">
    <location>
        <begin position="459"/>
        <end position="469"/>
    </location>
</feature>
<evidence type="ECO:0000256" key="6">
    <source>
        <dbReference type="ARBA" id="ARBA00022833"/>
    </source>
</evidence>
<evidence type="ECO:0000256" key="7">
    <source>
        <dbReference type="ARBA" id="ARBA00023015"/>
    </source>
</evidence>
<dbReference type="GO" id="GO:0008270">
    <property type="term" value="F:zinc ion binding"/>
    <property type="evidence" value="ECO:0007669"/>
    <property type="project" value="UniProtKB-KW"/>
</dbReference>
<dbReference type="PROSITE" id="PS50157">
    <property type="entry name" value="ZINC_FINGER_C2H2_2"/>
    <property type="match status" value="7"/>
</dbReference>
<organism evidence="14 15">
    <name type="scientific">Umbra pygmaea</name>
    <name type="common">Eastern mudminnow</name>
    <dbReference type="NCBI Taxonomy" id="75934"/>
    <lineage>
        <taxon>Eukaryota</taxon>
        <taxon>Metazoa</taxon>
        <taxon>Chordata</taxon>
        <taxon>Craniata</taxon>
        <taxon>Vertebrata</taxon>
        <taxon>Euteleostomi</taxon>
        <taxon>Actinopterygii</taxon>
        <taxon>Neopterygii</taxon>
        <taxon>Teleostei</taxon>
        <taxon>Protacanthopterygii</taxon>
        <taxon>Esociformes</taxon>
        <taxon>Umbridae</taxon>
        <taxon>Umbra</taxon>
    </lineage>
</organism>
<accession>A0ABD0XFD2</accession>
<evidence type="ECO:0000313" key="15">
    <source>
        <dbReference type="Proteomes" id="UP001557470"/>
    </source>
</evidence>
<dbReference type="SMART" id="SM00355">
    <property type="entry name" value="ZnF_C2H2"/>
    <property type="match status" value="8"/>
</dbReference>
<dbReference type="AlphaFoldDB" id="A0ABD0XFD2"/>
<dbReference type="Pfam" id="PF13912">
    <property type="entry name" value="zf-C2H2_6"/>
    <property type="match status" value="1"/>
</dbReference>
<name>A0ABD0XFD2_UMBPY</name>
<feature type="compositionally biased region" description="Basic and acidic residues" evidence="12">
    <location>
        <begin position="82"/>
        <end position="91"/>
    </location>
</feature>
<evidence type="ECO:0000259" key="13">
    <source>
        <dbReference type="PROSITE" id="PS50157"/>
    </source>
</evidence>
<dbReference type="InterPro" id="IPR036236">
    <property type="entry name" value="Znf_C2H2_sf"/>
</dbReference>
<dbReference type="GO" id="GO:0003677">
    <property type="term" value="F:DNA binding"/>
    <property type="evidence" value="ECO:0007669"/>
    <property type="project" value="UniProtKB-KW"/>
</dbReference>
<feature type="domain" description="C2H2-type" evidence="13">
    <location>
        <begin position="288"/>
        <end position="315"/>
    </location>
</feature>
<feature type="region of interest" description="Disordered" evidence="12">
    <location>
        <begin position="408"/>
        <end position="476"/>
    </location>
</feature>
<evidence type="ECO:0000256" key="10">
    <source>
        <dbReference type="ARBA" id="ARBA00023242"/>
    </source>
</evidence>
<comment type="similarity">
    <text evidence="2">Belongs to the krueppel C2H2-type zinc-finger protein family.</text>
</comment>
<comment type="subcellular location">
    <subcellularLocation>
        <location evidence="1">Nucleus</location>
    </subcellularLocation>
</comment>
<evidence type="ECO:0000256" key="11">
    <source>
        <dbReference type="PROSITE-ProRule" id="PRU00042"/>
    </source>
</evidence>
<dbReference type="PANTHER" id="PTHR24393:SF15">
    <property type="entry name" value="IP01243P-RELATED"/>
    <property type="match status" value="1"/>
</dbReference>
<keyword evidence="15" id="KW-1185">Reference proteome</keyword>
<keyword evidence="8" id="KW-0238">DNA-binding</keyword>
<reference evidence="14 15" key="1">
    <citation type="submission" date="2024-06" db="EMBL/GenBank/DDBJ databases">
        <authorList>
            <person name="Pan Q."/>
            <person name="Wen M."/>
            <person name="Jouanno E."/>
            <person name="Zahm M."/>
            <person name="Klopp C."/>
            <person name="Cabau C."/>
            <person name="Louis A."/>
            <person name="Berthelot C."/>
            <person name="Parey E."/>
            <person name="Roest Crollius H."/>
            <person name="Montfort J."/>
            <person name="Robinson-Rechavi M."/>
            <person name="Bouchez O."/>
            <person name="Lampietro C."/>
            <person name="Lopez Roques C."/>
            <person name="Donnadieu C."/>
            <person name="Postlethwait J."/>
            <person name="Bobe J."/>
            <person name="Verreycken H."/>
            <person name="Guiguen Y."/>
        </authorList>
    </citation>
    <scope>NUCLEOTIDE SEQUENCE [LARGE SCALE GENOMIC DNA]</scope>
    <source>
        <strain evidence="14">Up_M1</strain>
        <tissue evidence="14">Testis</tissue>
    </source>
</reference>
<dbReference type="Pfam" id="PF12874">
    <property type="entry name" value="zf-met"/>
    <property type="match status" value="1"/>
</dbReference>
<dbReference type="FunFam" id="3.30.160.60:FF:002343">
    <property type="entry name" value="Zinc finger protein 33A"/>
    <property type="match status" value="1"/>
</dbReference>
<feature type="domain" description="C2H2-type" evidence="13">
    <location>
        <begin position="201"/>
        <end position="228"/>
    </location>
</feature>